<sequence length="119" mass="12886">MGQCYPQRNSLTPLRPGSDSHAVGPAAWQGGGYGGGVVLRAARSIRPPGLMVKDRDRGSPQAPLMQRARAGPQLVQGTGARTIDRRSLRPPSQRCVARTAKCIMSQEASKGFRELWGRY</sequence>
<comment type="caution">
    <text evidence="2">The sequence shown here is derived from an EMBL/GenBank/DDBJ whole genome shotgun (WGS) entry which is preliminary data.</text>
</comment>
<gene>
    <name evidence="2" type="ORF">AAFF_G00129860</name>
</gene>
<reference evidence="2" key="1">
    <citation type="journal article" date="2023" name="Science">
        <title>Genome structures resolve the early diversification of teleost fishes.</title>
        <authorList>
            <person name="Parey E."/>
            <person name="Louis A."/>
            <person name="Montfort J."/>
            <person name="Bouchez O."/>
            <person name="Roques C."/>
            <person name="Iampietro C."/>
            <person name="Lluch J."/>
            <person name="Castinel A."/>
            <person name="Donnadieu C."/>
            <person name="Desvignes T."/>
            <person name="Floi Bucao C."/>
            <person name="Jouanno E."/>
            <person name="Wen M."/>
            <person name="Mejri S."/>
            <person name="Dirks R."/>
            <person name="Jansen H."/>
            <person name="Henkel C."/>
            <person name="Chen W.J."/>
            <person name="Zahm M."/>
            <person name="Cabau C."/>
            <person name="Klopp C."/>
            <person name="Thompson A.W."/>
            <person name="Robinson-Rechavi M."/>
            <person name="Braasch I."/>
            <person name="Lecointre G."/>
            <person name="Bobe J."/>
            <person name="Postlethwait J.H."/>
            <person name="Berthelot C."/>
            <person name="Roest Crollius H."/>
            <person name="Guiguen Y."/>
        </authorList>
    </citation>
    <scope>NUCLEOTIDE SEQUENCE</scope>
    <source>
        <strain evidence="2">NC1722</strain>
    </source>
</reference>
<name>A0AAD7W9S2_9TELE</name>
<evidence type="ECO:0000313" key="2">
    <source>
        <dbReference type="EMBL" id="KAJ8388753.1"/>
    </source>
</evidence>
<accession>A0AAD7W9S2</accession>
<feature type="region of interest" description="Disordered" evidence="1">
    <location>
        <begin position="1"/>
        <end position="30"/>
    </location>
</feature>
<proteinExistence type="predicted"/>
<dbReference type="Proteomes" id="UP001221898">
    <property type="component" value="Unassembled WGS sequence"/>
</dbReference>
<organism evidence="2 3">
    <name type="scientific">Aldrovandia affinis</name>
    <dbReference type="NCBI Taxonomy" id="143900"/>
    <lineage>
        <taxon>Eukaryota</taxon>
        <taxon>Metazoa</taxon>
        <taxon>Chordata</taxon>
        <taxon>Craniata</taxon>
        <taxon>Vertebrata</taxon>
        <taxon>Euteleostomi</taxon>
        <taxon>Actinopterygii</taxon>
        <taxon>Neopterygii</taxon>
        <taxon>Teleostei</taxon>
        <taxon>Notacanthiformes</taxon>
        <taxon>Halosauridae</taxon>
        <taxon>Aldrovandia</taxon>
    </lineage>
</organism>
<keyword evidence="3" id="KW-1185">Reference proteome</keyword>
<evidence type="ECO:0000256" key="1">
    <source>
        <dbReference type="SAM" id="MobiDB-lite"/>
    </source>
</evidence>
<evidence type="ECO:0000313" key="3">
    <source>
        <dbReference type="Proteomes" id="UP001221898"/>
    </source>
</evidence>
<dbReference type="EMBL" id="JAINUG010000190">
    <property type="protein sequence ID" value="KAJ8388753.1"/>
    <property type="molecule type" value="Genomic_DNA"/>
</dbReference>
<protein>
    <submittedName>
        <fullName evidence="2">Uncharacterized protein</fullName>
    </submittedName>
</protein>
<feature type="region of interest" description="Disordered" evidence="1">
    <location>
        <begin position="49"/>
        <end position="68"/>
    </location>
</feature>
<dbReference type="AlphaFoldDB" id="A0AAD7W9S2"/>
<feature type="compositionally biased region" description="Polar residues" evidence="1">
    <location>
        <begin position="1"/>
        <end position="12"/>
    </location>
</feature>